<comment type="caution">
    <text evidence="2">The sequence shown here is derived from an EMBL/GenBank/DDBJ whole genome shotgun (WGS) entry which is preliminary data.</text>
</comment>
<protein>
    <submittedName>
        <fullName evidence="2">L-ornithine N5-acetyltransferase NATA1</fullName>
    </submittedName>
</protein>
<feature type="region of interest" description="Disordered" evidence="1">
    <location>
        <begin position="1"/>
        <end position="22"/>
    </location>
</feature>
<feature type="compositionally biased region" description="Pro residues" evidence="1">
    <location>
        <begin position="1"/>
        <end position="11"/>
    </location>
</feature>
<reference evidence="2" key="1">
    <citation type="submission" date="2020-06" db="EMBL/GenBank/DDBJ databases">
        <authorList>
            <person name="Li T."/>
            <person name="Hu X."/>
            <person name="Zhang T."/>
            <person name="Song X."/>
            <person name="Zhang H."/>
            <person name="Dai N."/>
            <person name="Sheng W."/>
            <person name="Hou X."/>
            <person name="Wei L."/>
        </authorList>
    </citation>
    <scope>NUCLEOTIDE SEQUENCE</scope>
    <source>
        <strain evidence="2">KEN1</strain>
        <tissue evidence="2">Leaf</tissue>
    </source>
</reference>
<evidence type="ECO:0000313" key="2">
    <source>
        <dbReference type="EMBL" id="KAL0402337.1"/>
    </source>
</evidence>
<proteinExistence type="predicted"/>
<dbReference type="Gene3D" id="3.40.630.30">
    <property type="match status" value="1"/>
</dbReference>
<name>A0AAW2TDI9_9LAMI</name>
<organism evidence="2">
    <name type="scientific">Sesamum latifolium</name>
    <dbReference type="NCBI Taxonomy" id="2727402"/>
    <lineage>
        <taxon>Eukaryota</taxon>
        <taxon>Viridiplantae</taxon>
        <taxon>Streptophyta</taxon>
        <taxon>Embryophyta</taxon>
        <taxon>Tracheophyta</taxon>
        <taxon>Spermatophyta</taxon>
        <taxon>Magnoliopsida</taxon>
        <taxon>eudicotyledons</taxon>
        <taxon>Gunneridae</taxon>
        <taxon>Pentapetalae</taxon>
        <taxon>asterids</taxon>
        <taxon>lamiids</taxon>
        <taxon>Lamiales</taxon>
        <taxon>Pedaliaceae</taxon>
        <taxon>Sesamum</taxon>
    </lineage>
</organism>
<dbReference type="AlphaFoldDB" id="A0AAW2TDI9"/>
<accession>A0AAW2TDI9</accession>
<dbReference type="EMBL" id="JACGWN010000015">
    <property type="protein sequence ID" value="KAL0402337.1"/>
    <property type="molecule type" value="Genomic_DNA"/>
</dbReference>
<evidence type="ECO:0000256" key="1">
    <source>
        <dbReference type="SAM" id="MobiDB-lite"/>
    </source>
</evidence>
<reference evidence="2" key="2">
    <citation type="journal article" date="2024" name="Plant">
        <title>Genomic evolution and insights into agronomic trait innovations of Sesamum species.</title>
        <authorList>
            <person name="Miao H."/>
            <person name="Wang L."/>
            <person name="Qu L."/>
            <person name="Liu H."/>
            <person name="Sun Y."/>
            <person name="Le M."/>
            <person name="Wang Q."/>
            <person name="Wei S."/>
            <person name="Zheng Y."/>
            <person name="Lin W."/>
            <person name="Duan Y."/>
            <person name="Cao H."/>
            <person name="Xiong S."/>
            <person name="Wang X."/>
            <person name="Wei L."/>
            <person name="Li C."/>
            <person name="Ma Q."/>
            <person name="Ju M."/>
            <person name="Zhao R."/>
            <person name="Li G."/>
            <person name="Mu C."/>
            <person name="Tian Q."/>
            <person name="Mei H."/>
            <person name="Zhang T."/>
            <person name="Gao T."/>
            <person name="Zhang H."/>
        </authorList>
    </citation>
    <scope>NUCLEOTIDE SEQUENCE</scope>
    <source>
        <strain evidence="2">KEN1</strain>
    </source>
</reference>
<gene>
    <name evidence="2" type="ORF">Slati_4263600</name>
</gene>
<sequence>MAAAELPPPAVSPITLSEPTPSGHELFTRIRLATAEDVPHIHKLTHQLAVFESLTHLFQATPATLTATLFPPNAPPPFTSFTVFLLELSTSPFSPMENPHFTPRLKSLHLDLPSTTPKKKPSEATLVMLMKMLLLEEGAGETALVGGGGAGGEDGTREGGLGGAGLECECHYVLRGDGSANFAGIEVLSADWRSS</sequence>